<dbReference type="CDD" id="cd00207">
    <property type="entry name" value="fer2"/>
    <property type="match status" value="1"/>
</dbReference>
<dbReference type="SUPFAM" id="SSF54292">
    <property type="entry name" value="2Fe-2S ferredoxin-like"/>
    <property type="match status" value="1"/>
</dbReference>
<dbReference type="GO" id="GO:0016491">
    <property type="term" value="F:oxidoreductase activity"/>
    <property type="evidence" value="ECO:0007669"/>
    <property type="project" value="InterPro"/>
</dbReference>
<dbReference type="InterPro" id="IPR046867">
    <property type="entry name" value="AldOxase/xan_DH_MoCoBD2"/>
</dbReference>
<dbReference type="InterPro" id="IPR000674">
    <property type="entry name" value="Ald_Oxase/Xan_DH_a/b"/>
</dbReference>
<comment type="caution">
    <text evidence="4">The sequence shown here is derived from an EMBL/GenBank/DDBJ whole genome shotgun (WGS) entry which is preliminary data.</text>
</comment>
<organism evidence="4">
    <name type="scientific">bioreactor metagenome</name>
    <dbReference type="NCBI Taxonomy" id="1076179"/>
    <lineage>
        <taxon>unclassified sequences</taxon>
        <taxon>metagenomes</taxon>
        <taxon>ecological metagenomes</taxon>
    </lineage>
</organism>
<dbReference type="GO" id="GO:0005506">
    <property type="term" value="F:iron ion binding"/>
    <property type="evidence" value="ECO:0007669"/>
    <property type="project" value="InterPro"/>
</dbReference>
<dbReference type="InterPro" id="IPR036010">
    <property type="entry name" value="2Fe-2S_ferredoxin-like_sf"/>
</dbReference>
<dbReference type="Pfam" id="PF02738">
    <property type="entry name" value="MoCoBD_1"/>
    <property type="match status" value="1"/>
</dbReference>
<dbReference type="InterPro" id="IPR037165">
    <property type="entry name" value="AldOxase/xan_DH_Mopterin-bd_sf"/>
</dbReference>
<dbReference type="InterPro" id="IPR012675">
    <property type="entry name" value="Beta-grasp_dom_sf"/>
</dbReference>
<sequence length="858" mass="92734">MIRFILNGADVTFTGNPEKKLLYFLRNEKHITSAKDGCSGQGACGACMVEINGEARLSCLTPMKKVDKAVVNTLEGIPPGIRDVLARAFVEKGAVQCGFCSPGFLMRTKILLQKNPNPSREEIRHALNQNLCRCTGYVKIVDAIAEAALKLRSEDKSEEPPASAHVGSAYRKYEALEMATGQKKYINDLFVEGMLFGALRFSDHPRAVIKVINVQPALKVRGVVKIFTARDIPGNRYTGLIFNDWPLMIAEGETTRYIGDVLAGVVAGSEEAARQAAALIEVTYEVLPPVTDPHEATGPGPPPVHPGQSNLLETCRISRGGDASAVIAGSSFIARGTYQTQRIEHAFLETEAALAMPEDDGLHLFSNGQGIYVDRRQVASLLGLKEEKVRVTLVSSGGGFGGKEDLTVQGHAALFAWLLKQPVKVMLSRDESIRMHPKRHPVFMDISIGCDHDGRLTGLKIKAIGDTGAYASVGTKVMERVAGHASGAYHIPCVEVEALTVYTNNIPSGAMRGFGANQVCFALEGCIDDLCRQGGFDRWQFRYNNALSEGRMTATGQVLRGGVGVRATLEAIKPFYDKARYKGLACGIKNSGVGNGMADFSDVIIEIVSENKVRLLHGWTEMGQGVHTLATQMLFEETGIPPDIIEVMVDSRAGIPTGMTTSSRATALLGNAILDAAHHIRKDLESHQLKDLTGKIYRGNYTCNWTTKPGDNNGEVITHFAYGYASQLVVLDAQGRIETVYAAHDAGKIMNPQLFEGQIEGAVHMGLGYALCEDLPMTGGQLVSARMRDLNILRAKDMPEIVVLGVEVKDPVGPYGAKGLGEIGLVPTAAAVANALCDYDGIRRFSLPVERKIENSPQ</sequence>
<dbReference type="Gene3D" id="3.10.20.30">
    <property type="match status" value="1"/>
</dbReference>
<dbReference type="SMART" id="SM01008">
    <property type="entry name" value="Ald_Xan_dh_C"/>
    <property type="match status" value="1"/>
</dbReference>
<dbReference type="Gene3D" id="3.30.365.10">
    <property type="entry name" value="Aldehyde oxidase/xanthine dehydrogenase, molybdopterin binding domain"/>
    <property type="match status" value="4"/>
</dbReference>
<dbReference type="InterPro" id="IPR016208">
    <property type="entry name" value="Ald_Oxase/xanthine_DH-like"/>
</dbReference>
<dbReference type="Pfam" id="PF01315">
    <property type="entry name" value="Ald_Xan_dh_C"/>
    <property type="match status" value="1"/>
</dbReference>
<gene>
    <name evidence="4" type="ORF">SDC9_31719</name>
</gene>
<dbReference type="InterPro" id="IPR036884">
    <property type="entry name" value="2Fe-2S-bd_dom_sf"/>
</dbReference>
<reference evidence="4" key="1">
    <citation type="submission" date="2019-08" db="EMBL/GenBank/DDBJ databases">
        <authorList>
            <person name="Kucharzyk K."/>
            <person name="Murdoch R.W."/>
            <person name="Higgins S."/>
            <person name="Loffler F."/>
        </authorList>
    </citation>
    <scope>NUCLEOTIDE SEQUENCE</scope>
</reference>
<dbReference type="InterPro" id="IPR017697">
    <property type="entry name" value="Xdh"/>
</dbReference>
<dbReference type="InterPro" id="IPR002888">
    <property type="entry name" value="2Fe-2S-bd"/>
</dbReference>
<dbReference type="Pfam" id="PF20256">
    <property type="entry name" value="MoCoBD_2"/>
    <property type="match status" value="2"/>
</dbReference>
<dbReference type="Pfam" id="PF01799">
    <property type="entry name" value="Fer2_2"/>
    <property type="match status" value="1"/>
</dbReference>
<evidence type="ECO:0000256" key="1">
    <source>
        <dbReference type="ARBA" id="ARBA00006849"/>
    </source>
</evidence>
<dbReference type="PROSITE" id="PS51085">
    <property type="entry name" value="2FE2S_FER_2"/>
    <property type="match status" value="1"/>
</dbReference>
<evidence type="ECO:0000313" key="4">
    <source>
        <dbReference type="EMBL" id="MPL85746.1"/>
    </source>
</evidence>
<evidence type="ECO:0000259" key="3">
    <source>
        <dbReference type="PROSITE" id="PS51085"/>
    </source>
</evidence>
<dbReference type="GO" id="GO:0051536">
    <property type="term" value="F:iron-sulfur cluster binding"/>
    <property type="evidence" value="ECO:0007669"/>
    <property type="project" value="InterPro"/>
</dbReference>
<dbReference type="SUPFAM" id="SSF54665">
    <property type="entry name" value="CO dehydrogenase molybdoprotein N-domain-like"/>
    <property type="match status" value="1"/>
</dbReference>
<dbReference type="Gene3D" id="3.90.1170.50">
    <property type="entry name" value="Aldehyde oxidase/xanthine dehydrogenase, a/b hammerhead"/>
    <property type="match status" value="1"/>
</dbReference>
<dbReference type="NCBIfam" id="TIGR03311">
    <property type="entry name" value="Se_dep_XDH"/>
    <property type="match status" value="1"/>
</dbReference>
<feature type="domain" description="2Fe-2S ferredoxin-type" evidence="3">
    <location>
        <begin position="1"/>
        <end position="77"/>
    </location>
</feature>
<proteinExistence type="inferred from homology"/>
<dbReference type="InterPro" id="IPR001041">
    <property type="entry name" value="2Fe-2S_ferredoxin-type"/>
</dbReference>
<dbReference type="Pfam" id="PF00111">
    <property type="entry name" value="Fer2"/>
    <property type="match status" value="1"/>
</dbReference>
<protein>
    <recommendedName>
        <fullName evidence="3">2Fe-2S ferredoxin-type domain-containing protein</fullName>
    </recommendedName>
</protein>
<dbReference type="SUPFAM" id="SSF56003">
    <property type="entry name" value="Molybdenum cofactor-binding domain"/>
    <property type="match status" value="1"/>
</dbReference>
<comment type="similarity">
    <text evidence="1">Belongs to the xanthine dehydrogenase family.</text>
</comment>
<dbReference type="EMBL" id="VSSQ01000210">
    <property type="protein sequence ID" value="MPL85746.1"/>
    <property type="molecule type" value="Genomic_DNA"/>
</dbReference>
<feature type="region of interest" description="Disordered" evidence="2">
    <location>
        <begin position="290"/>
        <end position="309"/>
    </location>
</feature>
<dbReference type="PANTHER" id="PTHR11908">
    <property type="entry name" value="XANTHINE DEHYDROGENASE"/>
    <property type="match status" value="1"/>
</dbReference>
<dbReference type="Gene3D" id="1.10.150.120">
    <property type="entry name" value="[2Fe-2S]-binding domain"/>
    <property type="match status" value="1"/>
</dbReference>
<name>A0A644V341_9ZZZZ</name>
<accession>A0A644V341</accession>
<dbReference type="PANTHER" id="PTHR11908:SF157">
    <property type="entry name" value="XANTHINE DEHYDROGENASE SUBUNIT D-RELATED"/>
    <property type="match status" value="1"/>
</dbReference>
<dbReference type="SUPFAM" id="SSF47741">
    <property type="entry name" value="CO dehydrogenase ISP C-domain like"/>
    <property type="match status" value="1"/>
</dbReference>
<dbReference type="AlphaFoldDB" id="A0A644V341"/>
<dbReference type="InterPro" id="IPR008274">
    <property type="entry name" value="AldOxase/xan_DH_MoCoBD1"/>
</dbReference>
<dbReference type="InterPro" id="IPR036856">
    <property type="entry name" value="Ald_Oxase/Xan_DH_a/b_sf"/>
</dbReference>
<evidence type="ECO:0000256" key="2">
    <source>
        <dbReference type="SAM" id="MobiDB-lite"/>
    </source>
</evidence>